<keyword evidence="3" id="KW-0542">Nucleomorph</keyword>
<sequence length="144" mass="17174">MLRKHRIKCWFPMCYHLFTLFNNIKDPEFLEYISSLNILSIENIWFEEYASDQALNICIILIPTYFLCSMISSIGLSLKNILCKEKSFFLKYVFLENWSFAYCTNITFNFHFEGLYITKQLNDKERVCAALENNSVRNIIKLSY</sequence>
<dbReference type="EMBL" id="CP002173">
    <property type="protein sequence ID" value="AEA38840.1"/>
    <property type="molecule type" value="Genomic_DNA"/>
</dbReference>
<protein>
    <submittedName>
        <fullName evidence="3">Uncharacterized protein</fullName>
    </submittedName>
</protein>
<dbReference type="AlphaFoldDB" id="F2HHP4"/>
<dbReference type="PANTHER" id="PTHR12377">
    <property type="entry name" value="CYTOSOLIC IRON-SULFUR ASSEMBLY COMPONENT 2B-RELATED"/>
    <property type="match status" value="1"/>
</dbReference>
<evidence type="ECO:0000256" key="1">
    <source>
        <dbReference type="ARBA" id="ARBA00010381"/>
    </source>
</evidence>
<dbReference type="Proteomes" id="UP000243423">
    <property type="component" value="Nucleomorph 2"/>
</dbReference>
<name>F2HHP4_9CRYP</name>
<dbReference type="InterPro" id="IPR039796">
    <property type="entry name" value="MIP18"/>
</dbReference>
<keyword evidence="2" id="KW-1133">Transmembrane helix</keyword>
<dbReference type="InterPro" id="IPR034904">
    <property type="entry name" value="FSCA_dom_sf"/>
</dbReference>
<accession>F2HHP4</accession>
<keyword evidence="2" id="KW-0812">Transmembrane</keyword>
<reference evidence="3 4" key="1">
    <citation type="journal article" date="2011" name="Genome Biol. Evol.">
        <title>Complete nucleomorph genome sequence of the nonphotosynthetic alga Cryptomonas paramecium reveals a core nucleomorph gene set.</title>
        <authorList>
            <person name="Tanifuji G."/>
            <person name="Onodera N.T."/>
            <person name="Wheeler T.J."/>
            <person name="Dlutek M."/>
            <person name="Donaher N."/>
            <person name="Archibald J.M."/>
        </authorList>
    </citation>
    <scope>NUCLEOTIDE SEQUENCE [LARGE SCALE GENOMIC DNA]</scope>
    <source>
        <strain evidence="3 4">CCAP977/2A</strain>
    </source>
</reference>
<evidence type="ECO:0000313" key="4">
    <source>
        <dbReference type="Proteomes" id="UP000243423"/>
    </source>
</evidence>
<dbReference type="Gene3D" id="6.10.250.1280">
    <property type="match status" value="1"/>
</dbReference>
<dbReference type="RefSeq" id="XP_003239738.1">
    <property type="nucleotide sequence ID" value="XM_003239690.1"/>
</dbReference>
<comment type="similarity">
    <text evidence="1">Belongs to the MIP18 family.</text>
</comment>
<dbReference type="GeneID" id="10447233"/>
<dbReference type="GO" id="GO:0051604">
    <property type="term" value="P:protein maturation"/>
    <property type="evidence" value="ECO:0007669"/>
    <property type="project" value="InterPro"/>
</dbReference>
<evidence type="ECO:0000313" key="3">
    <source>
        <dbReference type="EMBL" id="AEA38840.1"/>
    </source>
</evidence>
<dbReference type="PANTHER" id="PTHR12377:SF0">
    <property type="entry name" value="CYTOSOLIC IRON-SULFUR ASSEMBLY COMPONENT 2B"/>
    <property type="match status" value="1"/>
</dbReference>
<geneLocation type="nucleomorph" evidence="3"/>
<dbReference type="Gene3D" id="3.30.300.130">
    <property type="entry name" value="Fe-S cluster assembly (FSCA)"/>
    <property type="match status" value="1"/>
</dbReference>
<proteinExistence type="inferred from homology"/>
<evidence type="ECO:0000256" key="2">
    <source>
        <dbReference type="SAM" id="Phobius"/>
    </source>
</evidence>
<gene>
    <name evidence="3" type="ORF">CPARA_2gp182</name>
</gene>
<feature type="transmembrane region" description="Helical" evidence="2">
    <location>
        <begin position="54"/>
        <end position="78"/>
    </location>
</feature>
<organism evidence="3 4">
    <name type="scientific">Cryptomonas paramaecium</name>
    <dbReference type="NCBI Taxonomy" id="2898"/>
    <lineage>
        <taxon>Eukaryota</taxon>
        <taxon>Cryptophyceae</taxon>
        <taxon>Cryptomonadales</taxon>
        <taxon>Cryptomonadaceae</taxon>
        <taxon>Cryptomonas</taxon>
    </lineage>
</organism>
<keyword evidence="2" id="KW-0472">Membrane</keyword>